<evidence type="ECO:0000313" key="2">
    <source>
        <dbReference type="Proteomes" id="UP001153269"/>
    </source>
</evidence>
<sequence length="87" mass="10214">MKELPIHPYGPCISIEEFRSRQRRKRLIYSGTDDMDPSFHSQELTDLCATLQIILEDTLDLTATHHRRLHTTDVYTPQMSTHWGRFG</sequence>
<dbReference type="EMBL" id="CADEAL010002177">
    <property type="protein sequence ID" value="CAB1438533.1"/>
    <property type="molecule type" value="Genomic_DNA"/>
</dbReference>
<reference evidence="1" key="1">
    <citation type="submission" date="2020-03" db="EMBL/GenBank/DDBJ databases">
        <authorList>
            <person name="Weist P."/>
        </authorList>
    </citation>
    <scope>NUCLEOTIDE SEQUENCE</scope>
</reference>
<proteinExistence type="predicted"/>
<dbReference type="Proteomes" id="UP001153269">
    <property type="component" value="Unassembled WGS sequence"/>
</dbReference>
<name>A0A9N7UX18_PLEPL</name>
<keyword evidence="2" id="KW-1185">Reference proteome</keyword>
<comment type="caution">
    <text evidence="1">The sequence shown here is derived from an EMBL/GenBank/DDBJ whole genome shotgun (WGS) entry which is preliminary data.</text>
</comment>
<accession>A0A9N7UX18</accession>
<gene>
    <name evidence="1" type="ORF">PLEPLA_LOCUS26441</name>
</gene>
<dbReference type="AlphaFoldDB" id="A0A9N7UX18"/>
<evidence type="ECO:0000313" key="1">
    <source>
        <dbReference type="EMBL" id="CAB1438533.1"/>
    </source>
</evidence>
<protein>
    <submittedName>
        <fullName evidence="1">Uncharacterized protein</fullName>
    </submittedName>
</protein>
<organism evidence="1 2">
    <name type="scientific">Pleuronectes platessa</name>
    <name type="common">European plaice</name>
    <dbReference type="NCBI Taxonomy" id="8262"/>
    <lineage>
        <taxon>Eukaryota</taxon>
        <taxon>Metazoa</taxon>
        <taxon>Chordata</taxon>
        <taxon>Craniata</taxon>
        <taxon>Vertebrata</taxon>
        <taxon>Euteleostomi</taxon>
        <taxon>Actinopterygii</taxon>
        <taxon>Neopterygii</taxon>
        <taxon>Teleostei</taxon>
        <taxon>Neoteleostei</taxon>
        <taxon>Acanthomorphata</taxon>
        <taxon>Carangaria</taxon>
        <taxon>Pleuronectiformes</taxon>
        <taxon>Pleuronectoidei</taxon>
        <taxon>Pleuronectidae</taxon>
        <taxon>Pleuronectes</taxon>
    </lineage>
</organism>